<dbReference type="Gene3D" id="2.30.30.40">
    <property type="entry name" value="SH3 Domains"/>
    <property type="match status" value="1"/>
</dbReference>
<reference evidence="3 4" key="1">
    <citation type="submission" date="2018-11" db="EMBL/GenBank/DDBJ databases">
        <title>Proposal to divide the Flavobacteriaceae and reorganize its genera based on Amino Acid Identity values calculated from whole genome sequences.</title>
        <authorList>
            <person name="Nicholson A.C."/>
            <person name="Gulvik C.A."/>
            <person name="Whitney A.M."/>
            <person name="Humrighouse B.W."/>
            <person name="Bell M."/>
            <person name="Holmes B."/>
            <person name="Steigerwalt A."/>
            <person name="Villarma A."/>
            <person name="Sheth M."/>
            <person name="Batra D."/>
            <person name="Pryor J."/>
            <person name="Bernardet J.-F."/>
            <person name="Hugo C."/>
            <person name="Kampfer P."/>
            <person name="Newman J."/>
            <person name="Mcquiston J.R."/>
        </authorList>
    </citation>
    <scope>NUCLEOTIDE SEQUENCE [LARGE SCALE GENOMIC DNA]</scope>
    <source>
        <strain evidence="3 4">G0211</strain>
    </source>
</reference>
<accession>A0A3G6N2C7</accession>
<gene>
    <name evidence="3" type="ORF">EG340_13165</name>
</gene>
<feature type="compositionally biased region" description="Low complexity" evidence="1">
    <location>
        <begin position="83"/>
        <end position="100"/>
    </location>
</feature>
<dbReference type="Proteomes" id="UP000269076">
    <property type="component" value="Chromosome"/>
</dbReference>
<feature type="compositionally biased region" description="Low complexity" evidence="1">
    <location>
        <begin position="66"/>
        <end position="75"/>
    </location>
</feature>
<organism evidence="3 4">
    <name type="scientific">Chryseobacterium indoltheticum</name>
    <dbReference type="NCBI Taxonomy" id="254"/>
    <lineage>
        <taxon>Bacteria</taxon>
        <taxon>Pseudomonadati</taxon>
        <taxon>Bacteroidota</taxon>
        <taxon>Flavobacteriia</taxon>
        <taxon>Flavobacteriales</taxon>
        <taxon>Weeksellaceae</taxon>
        <taxon>Chryseobacterium group</taxon>
        <taxon>Chryseobacterium</taxon>
    </lineage>
</organism>
<proteinExistence type="predicted"/>
<dbReference type="EMBL" id="CP033928">
    <property type="protein sequence ID" value="AZA61934.1"/>
    <property type="molecule type" value="Genomic_DNA"/>
</dbReference>
<name>A0A3G6N2C7_9FLAO</name>
<evidence type="ECO:0000313" key="4">
    <source>
        <dbReference type="Proteomes" id="UP000269076"/>
    </source>
</evidence>
<dbReference type="Pfam" id="PF08239">
    <property type="entry name" value="SH3_3"/>
    <property type="match status" value="1"/>
</dbReference>
<dbReference type="InterPro" id="IPR003646">
    <property type="entry name" value="SH3-like_bac-type"/>
</dbReference>
<evidence type="ECO:0000259" key="2">
    <source>
        <dbReference type="Pfam" id="PF08239"/>
    </source>
</evidence>
<sequence>MKKILLLFFGIILIAFTSLYFSRDENNGHKGRCTGSAYCTACSNCSRCGHCGAGGTCGVCSGGSSERNLSYSSSNKKSKTAKKSTNSTSSKKTNSKTSSTPHKSMNQLKAETIDVRKGPGFRFDVVEKIRQGTALIEIEKKDSWIKVQIQKTGTTGYIYYKDIQITKNN</sequence>
<dbReference type="RefSeq" id="WP_123886540.1">
    <property type="nucleotide sequence ID" value="NZ_CP033928.1"/>
</dbReference>
<protein>
    <submittedName>
        <fullName evidence="3">SH3 domain-containing protein</fullName>
    </submittedName>
</protein>
<feature type="region of interest" description="Disordered" evidence="1">
    <location>
        <begin position="66"/>
        <end position="108"/>
    </location>
</feature>
<dbReference type="AlphaFoldDB" id="A0A3G6N2C7"/>
<evidence type="ECO:0000313" key="3">
    <source>
        <dbReference type="EMBL" id="AZA61934.1"/>
    </source>
</evidence>
<feature type="domain" description="SH3b" evidence="2">
    <location>
        <begin position="113"/>
        <end position="162"/>
    </location>
</feature>
<evidence type="ECO:0000256" key="1">
    <source>
        <dbReference type="SAM" id="MobiDB-lite"/>
    </source>
</evidence>